<dbReference type="OrthoDB" id="612216at2759"/>
<comment type="caution">
    <text evidence="3">The sequence shown here is derived from an EMBL/GenBank/DDBJ whole genome shotgun (WGS) entry which is preliminary data.</text>
</comment>
<protein>
    <recommendedName>
        <fullName evidence="2">F-box domain-containing protein</fullName>
    </recommendedName>
</protein>
<dbReference type="InterPro" id="IPR032675">
    <property type="entry name" value="LRR_dom_sf"/>
</dbReference>
<dbReference type="SUPFAM" id="SSF81383">
    <property type="entry name" value="F-box domain"/>
    <property type="match status" value="1"/>
</dbReference>
<dbReference type="SUPFAM" id="SSF52047">
    <property type="entry name" value="RNI-like"/>
    <property type="match status" value="1"/>
</dbReference>
<gene>
    <name evidence="3" type="ORF">BAE44_0017993</name>
</gene>
<accession>A0A1E5V768</accession>
<dbReference type="Proteomes" id="UP000095767">
    <property type="component" value="Unassembled WGS sequence"/>
</dbReference>
<dbReference type="PANTHER" id="PTHR34223:SF113">
    <property type="entry name" value="OS04G0207100 PROTEIN"/>
    <property type="match status" value="1"/>
</dbReference>
<proteinExistence type="predicted"/>
<dbReference type="InterPro" id="IPR053781">
    <property type="entry name" value="F-box_AtFBL13-like"/>
</dbReference>
<dbReference type="Pfam" id="PF00646">
    <property type="entry name" value="F-box"/>
    <property type="match status" value="1"/>
</dbReference>
<keyword evidence="4" id="KW-1185">Reference proteome</keyword>
<dbReference type="AlphaFoldDB" id="A0A1E5V768"/>
<evidence type="ECO:0000259" key="2">
    <source>
        <dbReference type="PROSITE" id="PS50181"/>
    </source>
</evidence>
<dbReference type="PANTHER" id="PTHR34223">
    <property type="entry name" value="OS11G0201299 PROTEIN"/>
    <property type="match status" value="1"/>
</dbReference>
<dbReference type="InterPro" id="IPR001810">
    <property type="entry name" value="F-box_dom"/>
</dbReference>
<dbReference type="PROSITE" id="PS50181">
    <property type="entry name" value="FBOX"/>
    <property type="match status" value="1"/>
</dbReference>
<evidence type="ECO:0000313" key="4">
    <source>
        <dbReference type="Proteomes" id="UP000095767"/>
    </source>
</evidence>
<dbReference type="InterPro" id="IPR036047">
    <property type="entry name" value="F-box-like_dom_sf"/>
</dbReference>
<feature type="domain" description="F-box" evidence="2">
    <location>
        <begin position="17"/>
        <end position="70"/>
    </location>
</feature>
<dbReference type="Gene3D" id="3.80.10.10">
    <property type="entry name" value="Ribonuclease Inhibitor"/>
    <property type="match status" value="1"/>
</dbReference>
<evidence type="ECO:0000313" key="3">
    <source>
        <dbReference type="EMBL" id="OEL20992.1"/>
    </source>
</evidence>
<dbReference type="InterPro" id="IPR053197">
    <property type="entry name" value="F-box_SCFL_complex_component"/>
</dbReference>
<sequence>MAEASSSKRACVDAAGDDRLSALPDALLYSVMSFLTARQAVQTSALSRRWRDLWYSMPCLDIDHREFQTVPGVTGCRYPDNCFVWWKLENFTANLLMYHRAPVLDSFRLRVGGLHVDQEVDRWVRRGVRYRPVVLEITMASTQQKLRLPPLGPAPRMKRLQLCRVRLDGGFAGHLRSQCPVLEELELKDCDCDFQEIASATLKRLAIEGSRRVYDDGDLPFSVAAPALASLRLGFPQCTDPDVLLVNGGAEFLLQASISGCCEFIGKYLFGLLGRLCNLGHRLRLEPDCLRHRVEEQRRRCVRIMAPSLASLCLFVGWSPYWDGVFLAEADSLVRVSVIVGEACKFDPMSTKSLHELLAKLVNLRALKLSSFLEVEPLFVDDERRGDFSNFHKLTTLELEECDMNEVFRILPSILHSAPCLEIVLRCNTASFHTVPRGKEEPSPRGSLSNTGASQFPSRRTSKLYKSGVKRMIYVNSWNFLAALGGDYRRLPL</sequence>
<dbReference type="STRING" id="888268.A0A1E5V768"/>
<dbReference type="CDD" id="cd22160">
    <property type="entry name" value="F-box_AtFBL13-like"/>
    <property type="match status" value="1"/>
</dbReference>
<reference evidence="3 4" key="1">
    <citation type="submission" date="2016-09" db="EMBL/GenBank/DDBJ databases">
        <title>The draft genome of Dichanthelium oligosanthes: A C3 panicoid grass species.</title>
        <authorList>
            <person name="Studer A.J."/>
            <person name="Schnable J.C."/>
            <person name="Brutnell T.P."/>
        </authorList>
    </citation>
    <scope>NUCLEOTIDE SEQUENCE [LARGE SCALE GENOMIC DNA]</scope>
    <source>
        <strain evidence="4">cv. Kellogg 1175</strain>
        <tissue evidence="3">Leaf</tissue>
    </source>
</reference>
<evidence type="ECO:0000256" key="1">
    <source>
        <dbReference type="SAM" id="MobiDB-lite"/>
    </source>
</evidence>
<feature type="compositionally biased region" description="Polar residues" evidence="1">
    <location>
        <begin position="446"/>
        <end position="459"/>
    </location>
</feature>
<organism evidence="3 4">
    <name type="scientific">Dichanthelium oligosanthes</name>
    <dbReference type="NCBI Taxonomy" id="888268"/>
    <lineage>
        <taxon>Eukaryota</taxon>
        <taxon>Viridiplantae</taxon>
        <taxon>Streptophyta</taxon>
        <taxon>Embryophyta</taxon>
        <taxon>Tracheophyta</taxon>
        <taxon>Spermatophyta</taxon>
        <taxon>Magnoliopsida</taxon>
        <taxon>Liliopsida</taxon>
        <taxon>Poales</taxon>
        <taxon>Poaceae</taxon>
        <taxon>PACMAD clade</taxon>
        <taxon>Panicoideae</taxon>
        <taxon>Panicodae</taxon>
        <taxon>Paniceae</taxon>
        <taxon>Dichantheliinae</taxon>
        <taxon>Dichanthelium</taxon>
    </lineage>
</organism>
<feature type="region of interest" description="Disordered" evidence="1">
    <location>
        <begin position="435"/>
        <end position="459"/>
    </location>
</feature>
<name>A0A1E5V768_9POAL</name>
<dbReference type="EMBL" id="LWDX02049043">
    <property type="protein sequence ID" value="OEL20992.1"/>
    <property type="molecule type" value="Genomic_DNA"/>
</dbReference>